<dbReference type="Gene3D" id="3.30.450.40">
    <property type="match status" value="1"/>
</dbReference>
<dbReference type="Pfam" id="PF08222">
    <property type="entry name" value="HTH_CodY"/>
    <property type="match status" value="1"/>
</dbReference>
<comment type="function">
    <text evidence="7">DNA-binding global transcriptional regulator which is involved in the adaptive response to starvation and acts by directly or indirectly controlling the expression of numerous genes in response to nutrient availability. During rapid exponential growth, CodY is highly active and represses genes whose products allow adaptation to nutrient depletion.</text>
</comment>
<protein>
    <recommendedName>
        <fullName evidence="6 7">Global transcriptional regulator CodY</fullName>
    </recommendedName>
</protein>
<evidence type="ECO:0000313" key="11">
    <source>
        <dbReference type="Proteomes" id="UP000006346"/>
    </source>
</evidence>
<evidence type="ECO:0000256" key="1">
    <source>
        <dbReference type="ARBA" id="ARBA00022490"/>
    </source>
</evidence>
<feature type="DNA-binding region" description="H-T-H motif" evidence="7">
    <location>
        <begin position="207"/>
        <end position="226"/>
    </location>
</feature>
<dbReference type="RefSeq" id="WP_014186861.1">
    <property type="nucleotide sequence ID" value="NC_016584.1"/>
</dbReference>
<evidence type="ECO:0000313" key="10">
    <source>
        <dbReference type="EMBL" id="AET70054.1"/>
    </source>
</evidence>
<evidence type="ECO:0000256" key="3">
    <source>
        <dbReference type="ARBA" id="ARBA00023015"/>
    </source>
</evidence>
<feature type="domain" description="Global transcriptional regulator CodY C-terminal" evidence="9">
    <location>
        <begin position="202"/>
        <end position="259"/>
    </location>
</feature>
<evidence type="ECO:0000256" key="4">
    <source>
        <dbReference type="ARBA" id="ARBA00023125"/>
    </source>
</evidence>
<dbReference type="OrthoDB" id="2056at2"/>
<name>G7WE78_DESOD</name>
<accession>G7WE78</accession>
<dbReference type="eggNOG" id="COG4465">
    <property type="taxonomic scope" value="Bacteria"/>
</dbReference>
<dbReference type="GO" id="GO:0005525">
    <property type="term" value="F:GTP binding"/>
    <property type="evidence" value="ECO:0007669"/>
    <property type="project" value="InterPro"/>
</dbReference>
<proteinExistence type="inferred from homology"/>
<dbReference type="InterPro" id="IPR014154">
    <property type="entry name" value="CodY"/>
</dbReference>
<evidence type="ECO:0000256" key="6">
    <source>
        <dbReference type="ARBA" id="ARBA00034538"/>
    </source>
</evidence>
<comment type="subcellular location">
    <subcellularLocation>
        <location evidence="7">Cytoplasm</location>
    </subcellularLocation>
</comment>
<dbReference type="PIRSF" id="PIRSF011572">
    <property type="entry name" value="GTP_sensing_CodY"/>
    <property type="match status" value="1"/>
</dbReference>
<sequence>METKSTLLEKTRTINKLIQRAAGNPVDFEEMAKVLGQAVTANCYIVGRRGKILGYSFMEGFDCGVMEDIVVHTERFPESYNEGLMKITGTITNTTQVANGCVFSNEPCSFTNKLTTTVPILGGGERVGTLVLAKYDVEFDEDDLILAEYGATVVGMEILRVKAERAEEEARKKAAVQIAVGTLSYSELEAVEHIFAELGGGEGLLVASKIADRVGITRSVIVNALRKFESAGVIESKSLGMKGTYIRVLNDYLLDELEKHTKHMK</sequence>
<dbReference type="Gene3D" id="1.10.10.10">
    <property type="entry name" value="Winged helix-like DNA-binding domain superfamily/Winged helix DNA-binding domain"/>
    <property type="match status" value="1"/>
</dbReference>
<dbReference type="KEGG" id="dor:Desor_4650"/>
<dbReference type="GO" id="GO:0003700">
    <property type="term" value="F:DNA-binding transcription factor activity"/>
    <property type="evidence" value="ECO:0007669"/>
    <property type="project" value="InterPro"/>
</dbReference>
<keyword evidence="1 7" id="KW-0963">Cytoplasm</keyword>
<keyword evidence="2 7" id="KW-0678">Repressor</keyword>
<dbReference type="PANTHER" id="PTHR40062:SF1">
    <property type="entry name" value="GLOBAL TRANSCRIPTIONAL REGULATOR CODY"/>
    <property type="match status" value="1"/>
</dbReference>
<keyword evidence="5 7" id="KW-0804">Transcription</keyword>
<evidence type="ECO:0000259" key="9">
    <source>
        <dbReference type="Pfam" id="PF08222"/>
    </source>
</evidence>
<dbReference type="HAMAP" id="MF_00621">
    <property type="entry name" value="HTH_type_CodY"/>
    <property type="match status" value="1"/>
</dbReference>
<dbReference type="GO" id="GO:0045892">
    <property type="term" value="P:negative regulation of DNA-templated transcription"/>
    <property type="evidence" value="ECO:0007669"/>
    <property type="project" value="UniProtKB-UniRule"/>
</dbReference>
<keyword evidence="3 7" id="KW-0805">Transcription regulation</keyword>
<dbReference type="PATRIC" id="fig|768706.3.peg.4728"/>
<dbReference type="SUPFAM" id="SSF46785">
    <property type="entry name" value="Winged helix' DNA-binding domain"/>
    <property type="match status" value="1"/>
</dbReference>
<reference evidence="10 11" key="2">
    <citation type="journal article" date="2012" name="J. Bacteriol.">
        <title>Complete genome sequences of Desulfosporosinus orientis DSM765T, Desulfosporosinus youngiae DSM17734T, Desulfosporosinus meridiei DSM13257T, and Desulfosporosinus acidiphilus DSM22704T.</title>
        <authorList>
            <person name="Pester M."/>
            <person name="Brambilla E."/>
            <person name="Alazard D."/>
            <person name="Rattei T."/>
            <person name="Weinmaier T."/>
            <person name="Han J."/>
            <person name="Lucas S."/>
            <person name="Lapidus A."/>
            <person name="Cheng J.F."/>
            <person name="Goodwin L."/>
            <person name="Pitluck S."/>
            <person name="Peters L."/>
            <person name="Ovchinnikova G."/>
            <person name="Teshima H."/>
            <person name="Detter J.C."/>
            <person name="Han C.S."/>
            <person name="Tapia R."/>
            <person name="Land M.L."/>
            <person name="Hauser L."/>
            <person name="Kyrpides N.C."/>
            <person name="Ivanova N.N."/>
            <person name="Pagani I."/>
            <person name="Huntmann M."/>
            <person name="Wei C.L."/>
            <person name="Davenport K.W."/>
            <person name="Daligault H."/>
            <person name="Chain P.S."/>
            <person name="Chen A."/>
            <person name="Mavromatis K."/>
            <person name="Markowitz V."/>
            <person name="Szeto E."/>
            <person name="Mikhailova N."/>
            <person name="Pati A."/>
            <person name="Wagner M."/>
            <person name="Woyke T."/>
            <person name="Ollivier B."/>
            <person name="Klenk H.P."/>
            <person name="Spring S."/>
            <person name="Loy A."/>
        </authorList>
    </citation>
    <scope>NUCLEOTIDE SEQUENCE [LARGE SCALE GENOMIC DNA]</scope>
    <source>
        <strain evidence="11">ATCC 19365 / DSM 765 / NCIMB 8382 / VKM B-1628</strain>
    </source>
</reference>
<dbReference type="HOGENOM" id="CLU_089581_0_0_9"/>
<dbReference type="InterPro" id="IPR036388">
    <property type="entry name" value="WH-like_DNA-bd_sf"/>
</dbReference>
<dbReference type="AlphaFoldDB" id="G7WE78"/>
<evidence type="ECO:0000256" key="7">
    <source>
        <dbReference type="HAMAP-Rule" id="MF_00621"/>
    </source>
</evidence>
<feature type="domain" description="Global transcriptional regulator CodY N-terminal" evidence="8">
    <location>
        <begin position="6"/>
        <end position="182"/>
    </location>
</feature>
<dbReference type="STRING" id="768706.Desor_4650"/>
<dbReference type="NCBIfam" id="NF003170">
    <property type="entry name" value="PRK04158.1"/>
    <property type="match status" value="1"/>
</dbReference>
<evidence type="ECO:0000259" key="8">
    <source>
        <dbReference type="Pfam" id="PF06018"/>
    </source>
</evidence>
<comment type="similarity">
    <text evidence="7">Belongs to the CodY family.</text>
</comment>
<dbReference type="FunFam" id="1.10.10.10:FF:000034">
    <property type="entry name" value="GTP-sensing transcriptional pleiotropic repressor CodY"/>
    <property type="match status" value="1"/>
</dbReference>
<dbReference type="Proteomes" id="UP000006346">
    <property type="component" value="Chromosome"/>
</dbReference>
<dbReference type="NCBIfam" id="TIGR02787">
    <property type="entry name" value="codY_Gpos"/>
    <property type="match status" value="1"/>
</dbReference>
<dbReference type="GO" id="GO:0003677">
    <property type="term" value="F:DNA binding"/>
    <property type="evidence" value="ECO:0007669"/>
    <property type="project" value="UniProtKB-UniRule"/>
</dbReference>
<dbReference type="InterPro" id="IPR029016">
    <property type="entry name" value="GAF-like_dom_sf"/>
</dbReference>
<feature type="region of interest" description="GAF domain" evidence="7">
    <location>
        <begin position="1"/>
        <end position="159"/>
    </location>
</feature>
<gene>
    <name evidence="7" type="primary">codY</name>
    <name evidence="10" type="ordered locus">Desor_4650</name>
</gene>
<reference evidence="11" key="1">
    <citation type="submission" date="2011-11" db="EMBL/GenBank/DDBJ databases">
        <title>Complete sequence of Desulfosporosinus orientis DSM 765.</title>
        <authorList>
            <person name="Lucas S."/>
            <person name="Han J."/>
            <person name="Lapidus A."/>
            <person name="Cheng J.-F."/>
            <person name="Goodwin L."/>
            <person name="Pitluck S."/>
            <person name="Peters L."/>
            <person name="Ovchinnikova G."/>
            <person name="Teshima H."/>
            <person name="Detter J.C."/>
            <person name="Han C."/>
            <person name="Tapia R."/>
            <person name="Land M."/>
            <person name="Hauser L."/>
            <person name="Kyrpides N."/>
            <person name="Ivanova N."/>
            <person name="Pagani I."/>
            <person name="Pester M."/>
            <person name="Spring S."/>
            <person name="Ollivier B."/>
            <person name="Rattei T."/>
            <person name="Klenk H.-P."/>
            <person name="Wagner M."/>
            <person name="Loy A."/>
            <person name="Woyke T."/>
        </authorList>
    </citation>
    <scope>NUCLEOTIDE SEQUENCE [LARGE SCALE GENOMIC DNA]</scope>
    <source>
        <strain evidence="11">ATCC 19365 / DSM 765 / NCIMB 8382 / VKM B-1628</strain>
    </source>
</reference>
<dbReference type="InterPro" id="IPR010312">
    <property type="entry name" value="Transc_reg_CodY_N"/>
</dbReference>
<keyword evidence="11" id="KW-1185">Reference proteome</keyword>
<dbReference type="PANTHER" id="PTHR40062">
    <property type="entry name" value="GTP-SENSING TRANSCRIPTIONAL PLEIOTROPIC REPRESSOR CODY"/>
    <property type="match status" value="1"/>
</dbReference>
<dbReference type="Pfam" id="PF06018">
    <property type="entry name" value="CodY"/>
    <property type="match status" value="1"/>
</dbReference>
<keyword evidence="4 7" id="KW-0238">DNA-binding</keyword>
<dbReference type="GO" id="GO:0005737">
    <property type="term" value="C:cytoplasm"/>
    <property type="evidence" value="ECO:0007669"/>
    <property type="project" value="UniProtKB-SubCell"/>
</dbReference>
<dbReference type="InterPro" id="IPR013198">
    <property type="entry name" value="GTP_trans_reg_CodY_C"/>
</dbReference>
<dbReference type="InterPro" id="IPR036390">
    <property type="entry name" value="WH_DNA-bd_sf"/>
</dbReference>
<evidence type="ECO:0000256" key="2">
    <source>
        <dbReference type="ARBA" id="ARBA00022491"/>
    </source>
</evidence>
<organism evidence="10 11">
    <name type="scientific">Desulfosporosinus orientis (strain ATCC 19365 / DSM 765 / NCIMB 8382 / VKM B-1628 / Singapore I)</name>
    <name type="common">Desulfotomaculum orientis</name>
    <dbReference type="NCBI Taxonomy" id="768706"/>
    <lineage>
        <taxon>Bacteria</taxon>
        <taxon>Bacillati</taxon>
        <taxon>Bacillota</taxon>
        <taxon>Clostridia</taxon>
        <taxon>Eubacteriales</taxon>
        <taxon>Desulfitobacteriaceae</taxon>
        <taxon>Desulfosporosinus</taxon>
    </lineage>
</organism>
<dbReference type="EMBL" id="CP003108">
    <property type="protein sequence ID" value="AET70054.1"/>
    <property type="molecule type" value="Genomic_DNA"/>
</dbReference>
<evidence type="ECO:0000256" key="5">
    <source>
        <dbReference type="ARBA" id="ARBA00023163"/>
    </source>
</evidence>